<proteinExistence type="predicted"/>
<protein>
    <submittedName>
        <fullName evidence="1">Uncharacterized protein</fullName>
    </submittedName>
</protein>
<name>A0ACC1R935_9HYPO</name>
<accession>A0ACC1R935</accession>
<reference evidence="1" key="1">
    <citation type="submission" date="2022-07" db="EMBL/GenBank/DDBJ databases">
        <title>Genome Sequence of Lecanicillium saksenae.</title>
        <authorList>
            <person name="Buettner E."/>
        </authorList>
    </citation>
    <scope>NUCLEOTIDE SEQUENCE</scope>
    <source>
        <strain evidence="1">VT-O1</strain>
    </source>
</reference>
<dbReference type="EMBL" id="JANAKD010000017">
    <property type="protein sequence ID" value="KAJ3499235.1"/>
    <property type="molecule type" value="Genomic_DNA"/>
</dbReference>
<sequence>MASLGPSAAENQPSQSAKVHLLKDLLVLDFPDAKIWNFTHDSQWLIDAPIKTTAEIGKYLLTEIKAKRSSPRLPIIFIGHSLGGIIIKQATTTSIVKLKKKKKKEKEELRELRS</sequence>
<evidence type="ECO:0000313" key="1">
    <source>
        <dbReference type="EMBL" id="KAJ3499235.1"/>
    </source>
</evidence>
<gene>
    <name evidence="1" type="ORF">NLG97_g494</name>
</gene>
<keyword evidence="2" id="KW-1185">Reference proteome</keyword>
<comment type="caution">
    <text evidence="1">The sequence shown here is derived from an EMBL/GenBank/DDBJ whole genome shotgun (WGS) entry which is preliminary data.</text>
</comment>
<evidence type="ECO:0000313" key="2">
    <source>
        <dbReference type="Proteomes" id="UP001148737"/>
    </source>
</evidence>
<dbReference type="Proteomes" id="UP001148737">
    <property type="component" value="Unassembled WGS sequence"/>
</dbReference>
<organism evidence="1 2">
    <name type="scientific">Lecanicillium saksenae</name>
    <dbReference type="NCBI Taxonomy" id="468837"/>
    <lineage>
        <taxon>Eukaryota</taxon>
        <taxon>Fungi</taxon>
        <taxon>Dikarya</taxon>
        <taxon>Ascomycota</taxon>
        <taxon>Pezizomycotina</taxon>
        <taxon>Sordariomycetes</taxon>
        <taxon>Hypocreomycetidae</taxon>
        <taxon>Hypocreales</taxon>
        <taxon>Cordycipitaceae</taxon>
        <taxon>Lecanicillium</taxon>
    </lineage>
</organism>